<gene>
    <name evidence="4" type="ORF">B296_00042315</name>
</gene>
<comment type="similarity">
    <text evidence="1 2">Belongs to the multi antimicrobial extrusion (MATE) (TC 2.A.66.1) family.</text>
</comment>
<feature type="compositionally biased region" description="Low complexity" evidence="3">
    <location>
        <begin position="326"/>
        <end position="336"/>
    </location>
</feature>
<sequence>MESSAPREELSSPLLFPDHDDGHGQPLQASTTLPPAAVDGEAHWASGKLECILNDTSIPWLRRVGLASLIEIRLLLCLAAPAVIVYLINYAMSMSTRIFCGHLGNVELAAASLGNTGIQIFAYGIMCRGNAVRAGVRRPQVRDARSIPPAVDGAAHGHRRATCGDLRLVAANPGASGGVAGDRQGGVGLRLRADPADLCIRRQLPDPEVPAGTEHRGAERLHLGRDAGGAPAPELGSGVQGRAGAAGRLAGAEPVLVHHRGGAVRVHRHQPAVPLHVDRVHLASLLRAAGVLPVVHGLRGDAVLGGVVLPDHDSHYRAAEGSGSDSTPLQGQSSPPSLSLCYQNGFVIALRPLKLVSTSHSVRVSNELGAGNPKAAKFSVVVVTAVSSAVSVVAATIILCLRDYISYIFTDGETVARAVSDLCPLLAAAVGLNGIQPVLSGTSNHHS</sequence>
<keyword evidence="2" id="KW-1133">Transmembrane helix</keyword>
<name>A0A426X8B9_ENSVE</name>
<dbReference type="InterPro" id="IPR002528">
    <property type="entry name" value="MATE_fam"/>
</dbReference>
<evidence type="ECO:0000256" key="2">
    <source>
        <dbReference type="RuleBase" id="RU004914"/>
    </source>
</evidence>
<feature type="region of interest" description="Disordered" evidence="3">
    <location>
        <begin position="316"/>
        <end position="336"/>
    </location>
</feature>
<dbReference type="GO" id="GO:0016020">
    <property type="term" value="C:membrane"/>
    <property type="evidence" value="ECO:0007669"/>
    <property type="project" value="InterPro"/>
</dbReference>
<reference evidence="4 5" key="1">
    <citation type="journal article" date="2014" name="Agronomy (Basel)">
        <title>A Draft Genome Sequence for Ensete ventricosum, the Drought-Tolerant Tree Against Hunger.</title>
        <authorList>
            <person name="Harrison J."/>
            <person name="Moore K.A."/>
            <person name="Paszkiewicz K."/>
            <person name="Jones T."/>
            <person name="Grant M."/>
            <person name="Ambacheew D."/>
            <person name="Muzemil S."/>
            <person name="Studholme D.J."/>
        </authorList>
    </citation>
    <scope>NUCLEOTIDE SEQUENCE [LARGE SCALE GENOMIC DNA]</scope>
</reference>
<feature type="transmembrane region" description="Helical" evidence="2">
    <location>
        <begin position="378"/>
        <end position="401"/>
    </location>
</feature>
<comment type="caution">
    <text evidence="4">The sequence shown here is derived from an EMBL/GenBank/DDBJ whole genome shotgun (WGS) entry which is preliminary data.</text>
</comment>
<keyword evidence="2" id="KW-0472">Membrane</keyword>
<accession>A0A426X8B9</accession>
<dbReference type="PANTHER" id="PTHR11206">
    <property type="entry name" value="MULTIDRUG RESISTANCE PROTEIN"/>
    <property type="match status" value="1"/>
</dbReference>
<keyword evidence="2" id="KW-0812">Transmembrane</keyword>
<dbReference type="AlphaFoldDB" id="A0A426X8B9"/>
<organism evidence="4 5">
    <name type="scientific">Ensete ventricosum</name>
    <name type="common">Abyssinian banana</name>
    <name type="synonym">Musa ensete</name>
    <dbReference type="NCBI Taxonomy" id="4639"/>
    <lineage>
        <taxon>Eukaryota</taxon>
        <taxon>Viridiplantae</taxon>
        <taxon>Streptophyta</taxon>
        <taxon>Embryophyta</taxon>
        <taxon>Tracheophyta</taxon>
        <taxon>Spermatophyta</taxon>
        <taxon>Magnoliopsida</taxon>
        <taxon>Liliopsida</taxon>
        <taxon>Zingiberales</taxon>
        <taxon>Musaceae</taxon>
        <taxon>Ensete</taxon>
    </lineage>
</organism>
<evidence type="ECO:0000256" key="1">
    <source>
        <dbReference type="ARBA" id="ARBA00010199"/>
    </source>
</evidence>
<dbReference type="GO" id="GO:0042910">
    <property type="term" value="F:xenobiotic transmembrane transporter activity"/>
    <property type="evidence" value="ECO:0007669"/>
    <property type="project" value="InterPro"/>
</dbReference>
<protein>
    <recommendedName>
        <fullName evidence="2">Protein DETOXIFICATION</fullName>
    </recommendedName>
    <alternativeName>
        <fullName evidence="2">Multidrug and toxic compound extrusion protein</fullName>
    </alternativeName>
</protein>
<dbReference type="Pfam" id="PF01554">
    <property type="entry name" value="MatE"/>
    <property type="match status" value="1"/>
</dbReference>
<proteinExistence type="inferred from homology"/>
<evidence type="ECO:0000313" key="4">
    <source>
        <dbReference type="EMBL" id="RRT35722.1"/>
    </source>
</evidence>
<dbReference type="GO" id="GO:0015297">
    <property type="term" value="F:antiporter activity"/>
    <property type="evidence" value="ECO:0007669"/>
    <property type="project" value="InterPro"/>
</dbReference>
<dbReference type="EMBL" id="AMZH03024621">
    <property type="protein sequence ID" value="RRT35722.1"/>
    <property type="molecule type" value="Genomic_DNA"/>
</dbReference>
<comment type="caution">
    <text evidence="2">Lacks conserved residue(s) required for the propagation of feature annotation.</text>
</comment>
<feature type="transmembrane region" description="Helical" evidence="2">
    <location>
        <begin position="72"/>
        <end position="92"/>
    </location>
</feature>
<evidence type="ECO:0000313" key="5">
    <source>
        <dbReference type="Proteomes" id="UP000287651"/>
    </source>
</evidence>
<evidence type="ECO:0000256" key="3">
    <source>
        <dbReference type="SAM" id="MobiDB-lite"/>
    </source>
</evidence>
<dbReference type="Proteomes" id="UP000287651">
    <property type="component" value="Unassembled WGS sequence"/>
</dbReference>